<evidence type="ECO:0000313" key="2">
    <source>
        <dbReference type="EMBL" id="AOL56453.1"/>
    </source>
</evidence>
<dbReference type="EMBL" id="KU669290">
    <property type="protein sequence ID" value="AOL56595.1"/>
    <property type="molecule type" value="Genomic_DNA"/>
</dbReference>
<protein>
    <submittedName>
        <fullName evidence="2">IE1</fullName>
    </submittedName>
</protein>
<feature type="region of interest" description="Disordered" evidence="1">
    <location>
        <begin position="244"/>
        <end position="277"/>
    </location>
</feature>
<sequence length="784" mass="90651">MSYPNNTINAVNMNNQEAYMNYTNNNEINTPTHPTHTYMENVPIEGYNNYDYSYNYNQQQHHQHQQQYYLQQQLQQQQHYHHQRQQHQQQQQQPMSNNIEDDACDENSQFSECTDNQEQGTVNNISEMIKTANDVLENKNEYTNKHKTAVNMIKTSKKKTATKRTYSPSSTTKNKKTRPSRPPNSTIVAEDTIPPPPIKQTMINQTARVVESSLLNVGGKNLNLLKTNDESVASAASAVSAVSAASVESDSYESDSDESDNEESENNVSAPPPPAKKLKLTIKSTKSSMMTTPQYDIQKKKPNNIGATIKTQKQEVKMNQHLNDDNKILQNVVDDQEQSKNHDLRTNDLFENKIIPNIMTMERDNNRKFVQYILNNHNYLFLVYENKYNANTFNVNPNTSIYKIEYVNCVQSIYKYYNANYSHIDRTCKVVSFNRFRFAISMKLLNKMQIELPPTEHFKKEDVKKISPKNTFCLLNEVKDPDFISRLTNTFGLDNIYIQGQLTMLLSSIGENRAKILNQQITTMIEDKSLFTIPLHLSRSKELEETVDDDINPNNTNVSSAYIRDIIQLSNSLNFKAPIIPLTSYNTKEQNIEVVLNCWINTQRANNDRDKDLAKSLQFTYKFTSVARVLFDENLNEVNKLFKVKKEPGSVAMIEDYLQACESVPDGNNFIMINTLNDERVTIIKAKTEFFWICSNNPNNLIHCNDIMMAFKKFNHHLLSLIPSNRKDLNNRHSGLIKLVAYHLGGEVDITFVRRMCDKFKCNYMYKNFKCINFKIMLYSIVIL</sequence>
<gene>
    <name evidence="2" type="primary">ie-1</name>
</gene>
<organism evidence="2">
    <name type="scientific">Chrysodeixis includens nucleopolyhedrovirus</name>
    <dbReference type="NCBI Taxonomy" id="1207438"/>
    <lineage>
        <taxon>Viruses</taxon>
        <taxon>Viruses incertae sedis</taxon>
        <taxon>Naldaviricetes</taxon>
        <taxon>Lefavirales</taxon>
        <taxon>Baculoviridae</taxon>
        <taxon>Alphabaculovirus</taxon>
        <taxon>Alphabaculovirus chrincludentis</taxon>
        <taxon>Alphabaculovirus alterchrincludentis</taxon>
    </lineage>
</organism>
<accession>A0A1C8ZXQ3</accession>
<reference evidence="2" key="1">
    <citation type="journal article" date="2016" name="Genome Announc.">
        <title>Complete genomes of six Chrysodeixis includens nucleopolyhedrovirus isolates.</title>
        <authorList>
            <person name="Craveiro S.R."/>
            <person name="Santos L.A.V.M."/>
            <person name="Togawa R.C."/>
            <person name="Inglis P.W."/>
            <person name="Grynberg P."/>
            <person name="Ribeiro Z.M.A."/>
            <person name="Ribeiro B.M."/>
            <person name="Castro M.E.B."/>
        </authorList>
    </citation>
    <scope>NUCLEOTIDE SEQUENCE</scope>
    <source>
        <strain evidence="2">IA</strain>
        <strain evidence="3">IB</strain>
    </source>
</reference>
<dbReference type="EMBL" id="KU669289">
    <property type="protein sequence ID" value="AOL56453.1"/>
    <property type="molecule type" value="Genomic_DNA"/>
</dbReference>
<dbReference type="InterPro" id="IPR005092">
    <property type="entry name" value="TATR"/>
</dbReference>
<evidence type="ECO:0000313" key="3">
    <source>
        <dbReference type="EMBL" id="AOL56595.1"/>
    </source>
</evidence>
<feature type="compositionally biased region" description="Acidic residues" evidence="1">
    <location>
        <begin position="250"/>
        <end position="265"/>
    </location>
</feature>
<name>A0A1C8ZXQ3_9ABAC</name>
<evidence type="ECO:0000256" key="1">
    <source>
        <dbReference type="SAM" id="MobiDB-lite"/>
    </source>
</evidence>
<feature type="region of interest" description="Disordered" evidence="1">
    <location>
        <begin position="74"/>
        <end position="103"/>
    </location>
</feature>
<feature type="region of interest" description="Disordered" evidence="1">
    <location>
        <begin position="155"/>
        <end position="198"/>
    </location>
</feature>
<dbReference type="Pfam" id="PF03430">
    <property type="entry name" value="TATR"/>
    <property type="match status" value="1"/>
</dbReference>
<proteinExistence type="predicted"/>